<gene>
    <name evidence="1" type="ORF">F383_04230</name>
</gene>
<dbReference type="AlphaFoldDB" id="A0A0B0PQJ3"/>
<accession>A0A0B0PQJ3</accession>
<evidence type="ECO:0000313" key="2">
    <source>
        <dbReference type="Proteomes" id="UP000032142"/>
    </source>
</evidence>
<reference evidence="2" key="1">
    <citation type="submission" date="2014-09" db="EMBL/GenBank/DDBJ databases">
        <authorList>
            <person name="Mudge J."/>
            <person name="Ramaraj T."/>
            <person name="Lindquist I.E."/>
            <person name="Bharti A.K."/>
            <person name="Sundararajan A."/>
            <person name="Cameron C.T."/>
            <person name="Woodward J.E."/>
            <person name="May G.D."/>
            <person name="Brubaker C."/>
            <person name="Broadhvest J."/>
            <person name="Wilkins T.A."/>
        </authorList>
    </citation>
    <scope>NUCLEOTIDE SEQUENCE</scope>
    <source>
        <strain evidence="2">cv. AKA8401</strain>
    </source>
</reference>
<dbReference type="EMBL" id="KN439964">
    <property type="protein sequence ID" value="KHG27127.1"/>
    <property type="molecule type" value="Genomic_DNA"/>
</dbReference>
<proteinExistence type="predicted"/>
<sequence length="29" mass="3414">MLYEVALATYEALRCEILMYLIVFQVFNG</sequence>
<name>A0A0B0PQJ3_GOSAR</name>
<keyword evidence="2" id="KW-1185">Reference proteome</keyword>
<organism evidence="1 2">
    <name type="scientific">Gossypium arboreum</name>
    <name type="common">Tree cotton</name>
    <name type="synonym">Gossypium nanking</name>
    <dbReference type="NCBI Taxonomy" id="29729"/>
    <lineage>
        <taxon>Eukaryota</taxon>
        <taxon>Viridiplantae</taxon>
        <taxon>Streptophyta</taxon>
        <taxon>Embryophyta</taxon>
        <taxon>Tracheophyta</taxon>
        <taxon>Spermatophyta</taxon>
        <taxon>Magnoliopsida</taxon>
        <taxon>eudicotyledons</taxon>
        <taxon>Gunneridae</taxon>
        <taxon>Pentapetalae</taxon>
        <taxon>rosids</taxon>
        <taxon>malvids</taxon>
        <taxon>Malvales</taxon>
        <taxon>Malvaceae</taxon>
        <taxon>Malvoideae</taxon>
        <taxon>Gossypium</taxon>
    </lineage>
</organism>
<evidence type="ECO:0000313" key="1">
    <source>
        <dbReference type="EMBL" id="KHG27127.1"/>
    </source>
</evidence>
<dbReference type="Proteomes" id="UP000032142">
    <property type="component" value="Unassembled WGS sequence"/>
</dbReference>
<protein>
    <submittedName>
        <fullName evidence="1">Uncharacterized protein</fullName>
    </submittedName>
</protein>